<protein>
    <submittedName>
        <fullName evidence="1">Uncharacterized protein</fullName>
    </submittedName>
</protein>
<dbReference type="EMBL" id="JBDJNQ010000014">
    <property type="protein sequence ID" value="MEN5380170.1"/>
    <property type="molecule type" value="Genomic_DNA"/>
</dbReference>
<evidence type="ECO:0000313" key="2">
    <source>
        <dbReference type="Proteomes" id="UP001409291"/>
    </source>
</evidence>
<sequence>MMDNNCDLILGSFYTKKLVDQLQLSMCIFLNKERRKAIGLFLAADKNEEGELLISYVQDNIDKPLSLIINKDVVLSNINHKKENFYYWQGTVGTIRSLLQLLDFYCINELGQKPVISIVSHPFVIEIMHMLEEIEKRNLQIEAKLKL</sequence>
<comment type="caution">
    <text evidence="1">The sequence shown here is derived from an EMBL/GenBank/DDBJ whole genome shotgun (WGS) entry which is preliminary data.</text>
</comment>
<accession>A0ABV0C022</accession>
<organism evidence="1 2">
    <name type="scientific">Sphingobacterium kitahiroshimense</name>
    <dbReference type="NCBI Taxonomy" id="470446"/>
    <lineage>
        <taxon>Bacteria</taxon>
        <taxon>Pseudomonadati</taxon>
        <taxon>Bacteroidota</taxon>
        <taxon>Sphingobacteriia</taxon>
        <taxon>Sphingobacteriales</taxon>
        <taxon>Sphingobacteriaceae</taxon>
        <taxon>Sphingobacterium</taxon>
    </lineage>
</organism>
<name>A0ABV0C022_9SPHI</name>
<dbReference type="Proteomes" id="UP001409291">
    <property type="component" value="Unassembled WGS sequence"/>
</dbReference>
<gene>
    <name evidence="1" type="ORF">ABE541_23080</name>
</gene>
<keyword evidence="2" id="KW-1185">Reference proteome</keyword>
<dbReference type="InterPro" id="IPR036860">
    <property type="entry name" value="SH2_dom_sf"/>
</dbReference>
<evidence type="ECO:0000313" key="1">
    <source>
        <dbReference type="EMBL" id="MEN5380170.1"/>
    </source>
</evidence>
<proteinExistence type="predicted"/>
<reference evidence="1 2" key="1">
    <citation type="submission" date="2024-04" db="EMBL/GenBank/DDBJ databases">
        <title>WGS of bacteria from Torrens River.</title>
        <authorList>
            <person name="Wyrsch E.R."/>
            <person name="Drigo B."/>
        </authorList>
    </citation>
    <scope>NUCLEOTIDE SEQUENCE [LARGE SCALE GENOMIC DNA]</scope>
    <source>
        <strain evidence="1 2">TWI391</strain>
    </source>
</reference>
<dbReference type="RefSeq" id="WP_346583057.1">
    <property type="nucleotide sequence ID" value="NZ_JBDJNQ010000014.1"/>
</dbReference>
<dbReference type="SUPFAM" id="SSF55550">
    <property type="entry name" value="SH2 domain"/>
    <property type="match status" value="1"/>
</dbReference>